<gene>
    <name evidence="2" type="ORF">A0128_15595</name>
</gene>
<evidence type="ECO:0000313" key="2">
    <source>
        <dbReference type="EMBL" id="AOP35139.1"/>
    </source>
</evidence>
<protein>
    <submittedName>
        <fullName evidence="2">Uncharacterized protein</fullName>
    </submittedName>
</protein>
<keyword evidence="3" id="KW-1185">Reference proteome</keyword>
<feature type="region of interest" description="Disordered" evidence="1">
    <location>
        <begin position="41"/>
        <end position="75"/>
    </location>
</feature>
<evidence type="ECO:0000313" key="3">
    <source>
        <dbReference type="Proteomes" id="UP000094197"/>
    </source>
</evidence>
<sequence length="75" mass="8447">MIFGLVDQVHPFEVFILLTFRKRMPKLPVILGFDPNTNSFHKTGSLNQKRDSATSHSLPNGKLIIGDDLPTSLRK</sequence>
<accession>A0A1D7UZX8</accession>
<reference evidence="2 3" key="1">
    <citation type="submission" date="2016-04" db="EMBL/GenBank/DDBJ databases">
        <title>Complete genome seqeunce of Leptospira alstonii serovar Room22.</title>
        <authorList>
            <person name="Nally J.E."/>
            <person name="Bayles D.O."/>
            <person name="Hurley D."/>
            <person name="Fanning S."/>
            <person name="McMahon B.J."/>
            <person name="Arent Z."/>
        </authorList>
    </citation>
    <scope>NUCLEOTIDE SEQUENCE [LARGE SCALE GENOMIC DNA]</scope>
    <source>
        <strain evidence="2 3">GWTS #1</strain>
    </source>
</reference>
<dbReference type="EMBL" id="CP015217">
    <property type="protein sequence ID" value="AOP35139.1"/>
    <property type="molecule type" value="Genomic_DNA"/>
</dbReference>
<evidence type="ECO:0000256" key="1">
    <source>
        <dbReference type="SAM" id="MobiDB-lite"/>
    </source>
</evidence>
<dbReference type="Proteomes" id="UP000094197">
    <property type="component" value="Chromosome 1"/>
</dbReference>
<name>A0A1D7UZX8_9LEPT</name>
<proteinExistence type="predicted"/>
<dbReference type="KEGG" id="laj:A0128_15595"/>
<organism evidence="2 3">
    <name type="scientific">Leptospira tipperaryensis</name>
    <dbReference type="NCBI Taxonomy" id="2564040"/>
    <lineage>
        <taxon>Bacteria</taxon>
        <taxon>Pseudomonadati</taxon>
        <taxon>Spirochaetota</taxon>
        <taxon>Spirochaetia</taxon>
        <taxon>Leptospirales</taxon>
        <taxon>Leptospiraceae</taxon>
        <taxon>Leptospira</taxon>
    </lineage>
</organism>
<dbReference type="AlphaFoldDB" id="A0A1D7UZX8"/>